<organism evidence="1 2">
    <name type="scientific">Brassica napus</name>
    <name type="common">Rape</name>
    <dbReference type="NCBI Taxonomy" id="3708"/>
    <lineage>
        <taxon>Eukaryota</taxon>
        <taxon>Viridiplantae</taxon>
        <taxon>Streptophyta</taxon>
        <taxon>Embryophyta</taxon>
        <taxon>Tracheophyta</taxon>
        <taxon>Spermatophyta</taxon>
        <taxon>Magnoliopsida</taxon>
        <taxon>eudicotyledons</taxon>
        <taxon>Gunneridae</taxon>
        <taxon>Pentapetalae</taxon>
        <taxon>rosids</taxon>
        <taxon>malvids</taxon>
        <taxon>Brassicales</taxon>
        <taxon>Brassicaceae</taxon>
        <taxon>Brassiceae</taxon>
        <taxon>Brassica</taxon>
    </lineage>
</organism>
<dbReference type="Proteomes" id="UP000824890">
    <property type="component" value="Unassembled WGS sequence"/>
</dbReference>
<name>A0ABQ8ABF8_BRANA</name>
<comment type="caution">
    <text evidence="1">The sequence shown here is derived from an EMBL/GenBank/DDBJ whole genome shotgun (WGS) entry which is preliminary data.</text>
</comment>
<evidence type="ECO:0000313" key="1">
    <source>
        <dbReference type="EMBL" id="KAH0889839.1"/>
    </source>
</evidence>
<proteinExistence type="predicted"/>
<evidence type="ECO:0000313" key="2">
    <source>
        <dbReference type="Proteomes" id="UP000824890"/>
    </source>
</evidence>
<reference evidence="1 2" key="1">
    <citation type="submission" date="2021-05" db="EMBL/GenBank/DDBJ databases">
        <title>Genome Assembly of Synthetic Allotetraploid Brassica napus Reveals Homoeologous Exchanges between Subgenomes.</title>
        <authorList>
            <person name="Davis J.T."/>
        </authorList>
    </citation>
    <scope>NUCLEOTIDE SEQUENCE [LARGE SCALE GENOMIC DNA]</scope>
    <source>
        <strain evidence="2">cv. Da-Ae</strain>
        <tissue evidence="1">Seedling</tissue>
    </source>
</reference>
<accession>A0ABQ8ABF8</accession>
<gene>
    <name evidence="1" type="ORF">HID58_052268</name>
</gene>
<dbReference type="EMBL" id="JAGKQM010000013">
    <property type="protein sequence ID" value="KAH0889839.1"/>
    <property type="molecule type" value="Genomic_DNA"/>
</dbReference>
<protein>
    <submittedName>
        <fullName evidence="1">Uncharacterized protein</fullName>
    </submittedName>
</protein>
<sequence>MCRFWRGATEQVIVALKSTNEYCCYRLNLIKQQVGSSLIPAALKNRPCLLDAVDSAKSHDLRYITTTLCTSYVLWVSKFSLLSLALNRKTFLWICLSILFKDTNEIASTNDLHDWNFLQGN</sequence>
<keyword evidence="2" id="KW-1185">Reference proteome</keyword>